<keyword evidence="4" id="KW-1185">Reference proteome</keyword>
<dbReference type="eggNOG" id="KOG4562">
    <property type="taxonomic scope" value="Eukaryota"/>
</dbReference>
<accession>A0A1X7VKN9</accession>
<gene>
    <name evidence="3" type="primary">105316664</name>
</gene>
<dbReference type="PANTHER" id="PTHR11736">
    <property type="entry name" value="MELANOMA-ASSOCIATED ANTIGEN MAGE ANTIGEN"/>
    <property type="match status" value="1"/>
</dbReference>
<dbReference type="InterPro" id="IPR041898">
    <property type="entry name" value="MAGE_WH1"/>
</dbReference>
<protein>
    <recommendedName>
        <fullName evidence="2">MAGE domain-containing protein</fullName>
    </recommendedName>
</protein>
<feature type="domain" description="MAGE" evidence="2">
    <location>
        <begin position="55"/>
        <end position="257"/>
    </location>
</feature>
<evidence type="ECO:0000313" key="4">
    <source>
        <dbReference type="Proteomes" id="UP000007879"/>
    </source>
</evidence>
<dbReference type="GO" id="GO:0005634">
    <property type="term" value="C:nucleus"/>
    <property type="evidence" value="ECO:0007669"/>
    <property type="project" value="TreeGrafter"/>
</dbReference>
<dbReference type="Gene3D" id="1.10.10.1210">
    <property type="entry name" value="MAGE homology domain, winged helix WH2 motif"/>
    <property type="match status" value="1"/>
</dbReference>
<dbReference type="EnsemblMetazoa" id="Aqu2.1.40380_001">
    <property type="protein sequence ID" value="Aqu2.1.40380_001"/>
    <property type="gene ID" value="Aqu2.1.40380"/>
</dbReference>
<evidence type="ECO:0000256" key="1">
    <source>
        <dbReference type="SAM" id="MobiDB-lite"/>
    </source>
</evidence>
<dbReference type="KEGG" id="aqu:105316664"/>
<dbReference type="AlphaFoldDB" id="A0A1X7VKN9"/>
<reference evidence="4" key="1">
    <citation type="journal article" date="2010" name="Nature">
        <title>The Amphimedon queenslandica genome and the evolution of animal complexity.</title>
        <authorList>
            <person name="Srivastava M."/>
            <person name="Simakov O."/>
            <person name="Chapman J."/>
            <person name="Fahey B."/>
            <person name="Gauthier M.E."/>
            <person name="Mitros T."/>
            <person name="Richards G.S."/>
            <person name="Conaco C."/>
            <person name="Dacre M."/>
            <person name="Hellsten U."/>
            <person name="Larroux C."/>
            <person name="Putnam N.H."/>
            <person name="Stanke M."/>
            <person name="Adamska M."/>
            <person name="Darling A."/>
            <person name="Degnan S.M."/>
            <person name="Oakley T.H."/>
            <person name="Plachetzki D.C."/>
            <person name="Zhai Y."/>
            <person name="Adamski M."/>
            <person name="Calcino A."/>
            <person name="Cummins S.F."/>
            <person name="Goodstein D.M."/>
            <person name="Harris C."/>
            <person name="Jackson D.J."/>
            <person name="Leys S.P."/>
            <person name="Shu S."/>
            <person name="Woodcroft B.J."/>
            <person name="Vervoort M."/>
            <person name="Kosik K.S."/>
            <person name="Manning G."/>
            <person name="Degnan B.M."/>
            <person name="Rokhsar D.S."/>
        </authorList>
    </citation>
    <scope>NUCLEOTIDE SEQUENCE [LARGE SCALE GENOMIC DNA]</scope>
</reference>
<dbReference type="InterPro" id="IPR002190">
    <property type="entry name" value="MHD_dom"/>
</dbReference>
<evidence type="ECO:0000259" key="2">
    <source>
        <dbReference type="PROSITE" id="PS50838"/>
    </source>
</evidence>
<sequence>MSSSRSSGGSRRGKRRLETGPEPSQSSQQLNDSSTQSGRAVAARQEWDTMDSSEKSRKVKDLVRYLVFGSSQKIPVKRDELLKNVLDGASRTLPSAMQEANKILQEVFGLQAVEAKKGTQTVYLLINCLPSETKDKLIERSNKELSQIGLLGAILSFLMMKPQGTANTDSIWSVLNCLGLIQKSQYPEFGFHKDILSPFVEQGYLEQKKRVIGEASVFEYQWGPRAKLEVDKRQLLMTMAEVHGDEFDIWEKQFQDLI</sequence>
<dbReference type="InterPro" id="IPR041899">
    <property type="entry name" value="MAGE_WH2"/>
</dbReference>
<dbReference type="PROSITE" id="PS50838">
    <property type="entry name" value="MAGE"/>
    <property type="match status" value="1"/>
</dbReference>
<dbReference type="Pfam" id="PF01454">
    <property type="entry name" value="MAGE"/>
    <property type="match status" value="1"/>
</dbReference>
<reference evidence="3" key="2">
    <citation type="submission" date="2017-05" db="UniProtKB">
        <authorList>
            <consortium name="EnsemblMetazoa"/>
        </authorList>
    </citation>
    <scope>IDENTIFICATION</scope>
</reference>
<dbReference type="PANTHER" id="PTHR11736:SF14">
    <property type="entry name" value="NSE3 HOMOLOG, SMC5-SMC6 COMPLEX COMPONENT"/>
    <property type="match status" value="1"/>
</dbReference>
<name>A0A1X7VKN9_AMPQE</name>
<dbReference type="InParanoid" id="A0A1X7VKN9"/>
<feature type="compositionally biased region" description="Polar residues" evidence="1">
    <location>
        <begin position="22"/>
        <end position="38"/>
    </location>
</feature>
<proteinExistence type="predicted"/>
<evidence type="ECO:0000313" key="3">
    <source>
        <dbReference type="EnsemblMetazoa" id="Aqu2.1.40380_001"/>
    </source>
</evidence>
<dbReference type="STRING" id="400682.A0A1X7VKN9"/>
<dbReference type="OrthoDB" id="205198at2759"/>
<feature type="region of interest" description="Disordered" evidence="1">
    <location>
        <begin position="1"/>
        <end position="53"/>
    </location>
</feature>
<dbReference type="InterPro" id="IPR037445">
    <property type="entry name" value="MAGE"/>
</dbReference>
<dbReference type="Proteomes" id="UP000007879">
    <property type="component" value="Unassembled WGS sequence"/>
</dbReference>
<organism evidence="3">
    <name type="scientific">Amphimedon queenslandica</name>
    <name type="common">Sponge</name>
    <dbReference type="NCBI Taxonomy" id="400682"/>
    <lineage>
        <taxon>Eukaryota</taxon>
        <taxon>Metazoa</taxon>
        <taxon>Porifera</taxon>
        <taxon>Demospongiae</taxon>
        <taxon>Heteroscleromorpha</taxon>
        <taxon>Haplosclerida</taxon>
        <taxon>Niphatidae</taxon>
        <taxon>Amphimedon</taxon>
    </lineage>
</organism>
<dbReference type="OMA" id="EENLWPH"/>
<dbReference type="SMART" id="SM01373">
    <property type="entry name" value="MAGE"/>
    <property type="match status" value="1"/>
</dbReference>
<dbReference type="Gene3D" id="1.10.10.1200">
    <property type="entry name" value="MAGE homology domain, winged helix WH1 motif"/>
    <property type="match status" value="1"/>
</dbReference>
<dbReference type="EnsemblMetazoa" id="XM_020008925.1">
    <property type="protein sequence ID" value="XP_019864484.1"/>
    <property type="gene ID" value="LOC105316664"/>
</dbReference>